<protein>
    <submittedName>
        <fullName evidence="6">Cuticle protein 18.6, isoform B</fullName>
    </submittedName>
</protein>
<dbReference type="GO" id="GO:0031012">
    <property type="term" value="C:extracellular matrix"/>
    <property type="evidence" value="ECO:0007669"/>
    <property type="project" value="TreeGrafter"/>
</dbReference>
<dbReference type="EMBL" id="KQ460940">
    <property type="protein sequence ID" value="KPJ10598.1"/>
    <property type="molecule type" value="Genomic_DNA"/>
</dbReference>
<feature type="signal peptide" evidence="5">
    <location>
        <begin position="1"/>
        <end position="17"/>
    </location>
</feature>
<name>A0A0N1INP2_PAPMA</name>
<dbReference type="InParanoid" id="A0A0N1INP2"/>
<dbReference type="AlphaFoldDB" id="A0A0N1INP2"/>
<dbReference type="Proteomes" id="UP000053240">
    <property type="component" value="Unassembled WGS sequence"/>
</dbReference>
<dbReference type="PANTHER" id="PTHR12236">
    <property type="entry name" value="STRUCTURAL CONTITUENT OF CUTICLE"/>
    <property type="match status" value="1"/>
</dbReference>
<proteinExistence type="predicted"/>
<keyword evidence="2 5" id="KW-0732">Signal</keyword>
<evidence type="ECO:0000256" key="1">
    <source>
        <dbReference type="ARBA" id="ARBA00022460"/>
    </source>
</evidence>
<evidence type="ECO:0000313" key="6">
    <source>
        <dbReference type="EMBL" id="KPJ10598.1"/>
    </source>
</evidence>
<feature type="region of interest" description="Disordered" evidence="4">
    <location>
        <begin position="118"/>
        <end position="184"/>
    </location>
</feature>
<feature type="compositionally biased region" description="Basic and acidic residues" evidence="4">
    <location>
        <begin position="123"/>
        <end position="136"/>
    </location>
</feature>
<feature type="chain" id="PRO_5005874063" evidence="5">
    <location>
        <begin position="18"/>
        <end position="184"/>
    </location>
</feature>
<dbReference type="GO" id="GO:0005615">
    <property type="term" value="C:extracellular space"/>
    <property type="evidence" value="ECO:0007669"/>
    <property type="project" value="TreeGrafter"/>
</dbReference>
<organism evidence="6 7">
    <name type="scientific">Papilio machaon</name>
    <name type="common">Old World swallowtail butterfly</name>
    <dbReference type="NCBI Taxonomy" id="76193"/>
    <lineage>
        <taxon>Eukaryota</taxon>
        <taxon>Metazoa</taxon>
        <taxon>Ecdysozoa</taxon>
        <taxon>Arthropoda</taxon>
        <taxon>Hexapoda</taxon>
        <taxon>Insecta</taxon>
        <taxon>Pterygota</taxon>
        <taxon>Neoptera</taxon>
        <taxon>Endopterygota</taxon>
        <taxon>Lepidoptera</taxon>
        <taxon>Glossata</taxon>
        <taxon>Ditrysia</taxon>
        <taxon>Papilionoidea</taxon>
        <taxon>Papilionidae</taxon>
        <taxon>Papilioninae</taxon>
        <taxon>Papilio</taxon>
    </lineage>
</organism>
<keyword evidence="1 3" id="KW-0193">Cuticle</keyword>
<dbReference type="InterPro" id="IPR031311">
    <property type="entry name" value="CHIT_BIND_RR_consensus"/>
</dbReference>
<evidence type="ECO:0000313" key="7">
    <source>
        <dbReference type="Proteomes" id="UP000053240"/>
    </source>
</evidence>
<feature type="compositionally biased region" description="Polar residues" evidence="4">
    <location>
        <begin position="137"/>
        <end position="172"/>
    </location>
</feature>
<keyword evidence="7" id="KW-1185">Reference proteome</keyword>
<dbReference type="OrthoDB" id="7423444at2759"/>
<accession>A0A0N1INP2</accession>
<dbReference type="InterPro" id="IPR051217">
    <property type="entry name" value="Insect_Cuticle_Struc_Prot"/>
</dbReference>
<sequence length="184" mass="20581">MVAKLVFLFGFIASSTCMVLHQAPIPLYVPIHYEEPAPNYNFGYQVNDPHTGDYKRQHETRIGGTVIGQYSLIQPDGVTRTVEYRADDVNGFNAVVNNEGTPYIAAPERQENVNVRQENGNGRQEDGNGKQEDDSNRQSNPRPQVEQSWQGQGPNEQQSSPTPLTISHTSLIHESYSKGHKSWA</sequence>
<dbReference type="GO" id="GO:0042302">
    <property type="term" value="F:structural constituent of cuticle"/>
    <property type="evidence" value="ECO:0007669"/>
    <property type="project" value="UniProtKB-UniRule"/>
</dbReference>
<dbReference type="PROSITE" id="PS51155">
    <property type="entry name" value="CHIT_BIND_RR_2"/>
    <property type="match status" value="1"/>
</dbReference>
<dbReference type="InterPro" id="IPR000618">
    <property type="entry name" value="Insect_cuticle"/>
</dbReference>
<dbReference type="PROSITE" id="PS00233">
    <property type="entry name" value="CHIT_BIND_RR_1"/>
    <property type="match status" value="1"/>
</dbReference>
<evidence type="ECO:0000256" key="5">
    <source>
        <dbReference type="SAM" id="SignalP"/>
    </source>
</evidence>
<dbReference type="KEGG" id="pmac:106715593"/>
<dbReference type="FunCoup" id="A0A0N1INP2">
    <property type="interactions" value="18"/>
</dbReference>
<gene>
    <name evidence="6" type="ORF">RR48_04543</name>
</gene>
<evidence type="ECO:0000256" key="3">
    <source>
        <dbReference type="PROSITE-ProRule" id="PRU00497"/>
    </source>
</evidence>
<dbReference type="PRINTS" id="PR00947">
    <property type="entry name" value="CUTICLE"/>
</dbReference>
<dbReference type="Pfam" id="PF00379">
    <property type="entry name" value="Chitin_bind_4"/>
    <property type="match status" value="1"/>
</dbReference>
<dbReference type="PANTHER" id="PTHR12236:SF95">
    <property type="entry name" value="CUTICULAR PROTEIN 76BD, ISOFORM C-RELATED"/>
    <property type="match status" value="1"/>
</dbReference>
<evidence type="ECO:0000256" key="2">
    <source>
        <dbReference type="ARBA" id="ARBA00022729"/>
    </source>
</evidence>
<dbReference type="STRING" id="76193.A0A0N1INP2"/>
<reference evidence="6 7" key="1">
    <citation type="journal article" date="2015" name="Nat. Commun.">
        <title>Outbred genome sequencing and CRISPR/Cas9 gene editing in butterflies.</title>
        <authorList>
            <person name="Li X."/>
            <person name="Fan D."/>
            <person name="Zhang W."/>
            <person name="Liu G."/>
            <person name="Zhang L."/>
            <person name="Zhao L."/>
            <person name="Fang X."/>
            <person name="Chen L."/>
            <person name="Dong Y."/>
            <person name="Chen Y."/>
            <person name="Ding Y."/>
            <person name="Zhao R."/>
            <person name="Feng M."/>
            <person name="Zhu Y."/>
            <person name="Feng Y."/>
            <person name="Jiang X."/>
            <person name="Zhu D."/>
            <person name="Xiang H."/>
            <person name="Feng X."/>
            <person name="Li S."/>
            <person name="Wang J."/>
            <person name="Zhang G."/>
            <person name="Kronforst M.R."/>
            <person name="Wang W."/>
        </authorList>
    </citation>
    <scope>NUCLEOTIDE SEQUENCE [LARGE SCALE GENOMIC DNA]</scope>
    <source>
        <strain evidence="6">Ya'a_city_454_Pm</strain>
        <tissue evidence="6">Whole body</tissue>
    </source>
</reference>
<evidence type="ECO:0000256" key="4">
    <source>
        <dbReference type="SAM" id="MobiDB-lite"/>
    </source>
</evidence>